<dbReference type="Ensembl" id="ENSPKIT00000041857.1">
    <property type="protein sequence ID" value="ENSPKIP00000017347.1"/>
    <property type="gene ID" value="ENSPKIG00000003296.1"/>
</dbReference>
<evidence type="ECO:0000256" key="1">
    <source>
        <dbReference type="SAM" id="MobiDB-lite"/>
    </source>
</evidence>
<sequence>MERIEREHKCGPSGPQGLGNTGLVHRRSINNIRNKQNKQHMKKHFSFAVTKSQLHSRTVCQRRCLIEHKHMLCFISHQNKIK</sequence>
<reference evidence="2" key="1">
    <citation type="submission" date="2025-08" db="UniProtKB">
        <authorList>
            <consortium name="Ensembl"/>
        </authorList>
    </citation>
    <scope>IDENTIFICATION</scope>
</reference>
<protein>
    <submittedName>
        <fullName evidence="2">Uncharacterized protein</fullName>
    </submittedName>
</protein>
<organism evidence="2 3">
    <name type="scientific">Paramormyrops kingsleyae</name>
    <dbReference type="NCBI Taxonomy" id="1676925"/>
    <lineage>
        <taxon>Eukaryota</taxon>
        <taxon>Metazoa</taxon>
        <taxon>Chordata</taxon>
        <taxon>Craniata</taxon>
        <taxon>Vertebrata</taxon>
        <taxon>Euteleostomi</taxon>
        <taxon>Actinopterygii</taxon>
        <taxon>Neopterygii</taxon>
        <taxon>Teleostei</taxon>
        <taxon>Osteoglossocephala</taxon>
        <taxon>Osteoglossomorpha</taxon>
        <taxon>Osteoglossiformes</taxon>
        <taxon>Mormyridae</taxon>
        <taxon>Paramormyrops</taxon>
    </lineage>
</organism>
<proteinExistence type="predicted"/>
<name>A0A3B3RFG1_9TELE</name>
<reference evidence="2" key="2">
    <citation type="submission" date="2025-09" db="UniProtKB">
        <authorList>
            <consortium name="Ensembl"/>
        </authorList>
    </citation>
    <scope>IDENTIFICATION</scope>
</reference>
<accession>A0A3B3RFG1</accession>
<feature type="compositionally biased region" description="Basic and acidic residues" evidence="1">
    <location>
        <begin position="1"/>
        <end position="10"/>
    </location>
</feature>
<dbReference type="AlphaFoldDB" id="A0A3B3RFG1"/>
<feature type="region of interest" description="Disordered" evidence="1">
    <location>
        <begin position="1"/>
        <end position="23"/>
    </location>
</feature>
<evidence type="ECO:0000313" key="3">
    <source>
        <dbReference type="Proteomes" id="UP000261540"/>
    </source>
</evidence>
<dbReference type="Proteomes" id="UP000261540">
    <property type="component" value="Unplaced"/>
</dbReference>
<keyword evidence="3" id="KW-1185">Reference proteome</keyword>
<evidence type="ECO:0000313" key="2">
    <source>
        <dbReference type="Ensembl" id="ENSPKIP00000017347.1"/>
    </source>
</evidence>